<accession>A0A4V1ISJ0</accession>
<proteinExistence type="predicted"/>
<reference evidence="5" key="1">
    <citation type="journal article" date="2018" name="Nat. Microbiol.">
        <title>Leveraging single-cell genomics to expand the fungal tree of life.</title>
        <authorList>
            <person name="Ahrendt S.R."/>
            <person name="Quandt C.A."/>
            <person name="Ciobanu D."/>
            <person name="Clum A."/>
            <person name="Salamov A."/>
            <person name="Andreopoulos B."/>
            <person name="Cheng J.F."/>
            <person name="Woyke T."/>
            <person name="Pelin A."/>
            <person name="Henrissat B."/>
            <person name="Reynolds N.K."/>
            <person name="Benny G.L."/>
            <person name="Smith M.E."/>
            <person name="James T.Y."/>
            <person name="Grigoriev I.V."/>
        </authorList>
    </citation>
    <scope>NUCLEOTIDE SEQUENCE [LARGE SCALE GENOMIC DNA]</scope>
</reference>
<evidence type="ECO:0000256" key="2">
    <source>
        <dbReference type="PROSITE-ProRule" id="PRU00168"/>
    </source>
</evidence>
<dbReference type="SMART" id="SM00147">
    <property type="entry name" value="RasGEF"/>
    <property type="match status" value="1"/>
</dbReference>
<evidence type="ECO:0000313" key="5">
    <source>
        <dbReference type="Proteomes" id="UP000269721"/>
    </source>
</evidence>
<protein>
    <submittedName>
        <fullName evidence="4">Ras guanine nucleotide exchange factor domain-containing protein</fullName>
    </submittedName>
</protein>
<dbReference type="PANTHER" id="PTHR23113:SF348">
    <property type="entry name" value="GUANYL-NUCLEOTIDE EXCHANGE FACTOR RASGEF, PUTATIVE (AFU_ORTHOLOGUE AFUA_1G04700)-RELATED"/>
    <property type="match status" value="1"/>
</dbReference>
<evidence type="ECO:0000259" key="3">
    <source>
        <dbReference type="PROSITE" id="PS50009"/>
    </source>
</evidence>
<dbReference type="GO" id="GO:0007265">
    <property type="term" value="P:Ras protein signal transduction"/>
    <property type="evidence" value="ECO:0007669"/>
    <property type="project" value="TreeGrafter"/>
</dbReference>
<dbReference type="Proteomes" id="UP000269721">
    <property type="component" value="Unassembled WGS sequence"/>
</dbReference>
<dbReference type="InterPro" id="IPR008937">
    <property type="entry name" value="Ras-like_GEF"/>
</dbReference>
<keyword evidence="1 2" id="KW-0344">Guanine-nucleotide releasing factor</keyword>
<dbReference type="PROSITE" id="PS50009">
    <property type="entry name" value="RASGEF_CAT"/>
    <property type="match status" value="1"/>
</dbReference>
<dbReference type="InterPro" id="IPR001895">
    <property type="entry name" value="RASGEF_cat_dom"/>
</dbReference>
<feature type="non-terminal residue" evidence="4">
    <location>
        <position position="1"/>
    </location>
</feature>
<keyword evidence="5" id="KW-1185">Reference proteome</keyword>
<dbReference type="GO" id="GO:0005085">
    <property type="term" value="F:guanyl-nucleotide exchange factor activity"/>
    <property type="evidence" value="ECO:0007669"/>
    <property type="project" value="UniProtKB-KW"/>
</dbReference>
<name>A0A4V1ISJ0_9FUNG</name>
<dbReference type="EMBL" id="KZ994133">
    <property type="protein sequence ID" value="RKO93727.1"/>
    <property type="molecule type" value="Genomic_DNA"/>
</dbReference>
<sequence>GWGSSSVGSGSGIGGGSGFSSFTSQQQPPFIEIDNEAVARQLDLLESEIFHAIKPRDLLQHIWSRRHKGRHAPSVAASIGHFNFISSWVTTQILLQKKLKTRAKVLGKFMKIAQILRNSNNYNTLMAVLAGINSAPILRLRQTRKLLQSRQSYRNYLALEKLMSSERSFGAYRQAWKRSEFRSVNFWNSAFSFMTSHDSSCAAFTSNLKNVSENLSVNAQSPKIWGNKPEYLDVSSAPTGIPSSAR</sequence>
<gene>
    <name evidence="4" type="ORF">BDK51DRAFT_29897</name>
</gene>
<dbReference type="AlphaFoldDB" id="A0A4V1ISJ0"/>
<dbReference type="OrthoDB" id="546434at2759"/>
<organism evidence="4 5">
    <name type="scientific">Blyttiomyces helicus</name>
    <dbReference type="NCBI Taxonomy" id="388810"/>
    <lineage>
        <taxon>Eukaryota</taxon>
        <taxon>Fungi</taxon>
        <taxon>Fungi incertae sedis</taxon>
        <taxon>Chytridiomycota</taxon>
        <taxon>Chytridiomycota incertae sedis</taxon>
        <taxon>Chytridiomycetes</taxon>
        <taxon>Chytridiomycetes incertae sedis</taxon>
        <taxon>Blyttiomyces</taxon>
    </lineage>
</organism>
<evidence type="ECO:0000313" key="4">
    <source>
        <dbReference type="EMBL" id="RKO93727.1"/>
    </source>
</evidence>
<dbReference type="PANTHER" id="PTHR23113">
    <property type="entry name" value="GUANINE NUCLEOTIDE EXCHANGE FACTOR"/>
    <property type="match status" value="1"/>
</dbReference>
<dbReference type="InterPro" id="IPR023578">
    <property type="entry name" value="Ras_GEF_dom_sf"/>
</dbReference>
<feature type="domain" description="Ras-GEF" evidence="3">
    <location>
        <begin position="34"/>
        <end position="246"/>
    </location>
</feature>
<evidence type="ECO:0000256" key="1">
    <source>
        <dbReference type="ARBA" id="ARBA00022658"/>
    </source>
</evidence>
<dbReference type="InterPro" id="IPR036964">
    <property type="entry name" value="RASGEF_cat_dom_sf"/>
</dbReference>
<dbReference type="GO" id="GO:0005886">
    <property type="term" value="C:plasma membrane"/>
    <property type="evidence" value="ECO:0007669"/>
    <property type="project" value="TreeGrafter"/>
</dbReference>
<dbReference type="Pfam" id="PF00617">
    <property type="entry name" value="RasGEF"/>
    <property type="match status" value="1"/>
</dbReference>
<dbReference type="Gene3D" id="1.10.840.10">
    <property type="entry name" value="Ras guanine-nucleotide exchange factors catalytic domain"/>
    <property type="match status" value="1"/>
</dbReference>
<dbReference type="SUPFAM" id="SSF48366">
    <property type="entry name" value="Ras GEF"/>
    <property type="match status" value="1"/>
</dbReference>